<evidence type="ECO:0000313" key="2">
    <source>
        <dbReference type="EMBL" id="OAF66402.1"/>
    </source>
</evidence>
<evidence type="ECO:0000259" key="1">
    <source>
        <dbReference type="PROSITE" id="PS50076"/>
    </source>
</evidence>
<dbReference type="CDD" id="cd06257">
    <property type="entry name" value="DnaJ"/>
    <property type="match status" value="1"/>
</dbReference>
<keyword evidence="3" id="KW-1185">Reference proteome</keyword>
<dbReference type="PRINTS" id="PR00625">
    <property type="entry name" value="JDOMAIN"/>
</dbReference>
<organism evidence="2 3">
    <name type="scientific">Intoshia linei</name>
    <dbReference type="NCBI Taxonomy" id="1819745"/>
    <lineage>
        <taxon>Eukaryota</taxon>
        <taxon>Metazoa</taxon>
        <taxon>Spiralia</taxon>
        <taxon>Lophotrochozoa</taxon>
        <taxon>Mesozoa</taxon>
        <taxon>Orthonectida</taxon>
        <taxon>Rhopaluridae</taxon>
        <taxon>Intoshia</taxon>
    </lineage>
</organism>
<protein>
    <recommendedName>
        <fullName evidence="1">J domain-containing protein</fullName>
    </recommendedName>
</protein>
<dbReference type="SUPFAM" id="SSF46565">
    <property type="entry name" value="Chaperone J-domain"/>
    <property type="match status" value="1"/>
</dbReference>
<dbReference type="PANTHER" id="PTHR44825">
    <property type="match status" value="1"/>
</dbReference>
<dbReference type="PROSITE" id="PS50076">
    <property type="entry name" value="DNAJ_2"/>
    <property type="match status" value="1"/>
</dbReference>
<dbReference type="InterPro" id="IPR036869">
    <property type="entry name" value="J_dom_sf"/>
</dbReference>
<dbReference type="AlphaFoldDB" id="A0A177AY14"/>
<comment type="caution">
    <text evidence="2">The sequence shown here is derived from an EMBL/GenBank/DDBJ whole genome shotgun (WGS) entry which is preliminary data.</text>
</comment>
<accession>A0A177AY14</accession>
<name>A0A177AY14_9BILA</name>
<dbReference type="OrthoDB" id="552049at2759"/>
<dbReference type="InterPro" id="IPR052763">
    <property type="entry name" value="DnaJ_C4"/>
</dbReference>
<dbReference type="InterPro" id="IPR001623">
    <property type="entry name" value="DnaJ_domain"/>
</dbReference>
<gene>
    <name evidence="2" type="ORF">A3Q56_05832</name>
</gene>
<dbReference type="Proteomes" id="UP000078046">
    <property type="component" value="Unassembled WGS sequence"/>
</dbReference>
<dbReference type="Gene3D" id="1.10.287.110">
    <property type="entry name" value="DnaJ domain"/>
    <property type="match status" value="1"/>
</dbReference>
<evidence type="ECO:0000313" key="3">
    <source>
        <dbReference type="Proteomes" id="UP000078046"/>
    </source>
</evidence>
<proteinExistence type="predicted"/>
<dbReference type="SMART" id="SM00271">
    <property type="entry name" value="DnaJ"/>
    <property type="match status" value="1"/>
</dbReference>
<feature type="domain" description="J" evidence="1">
    <location>
        <begin position="35"/>
        <end position="102"/>
    </location>
</feature>
<reference evidence="2 3" key="1">
    <citation type="submission" date="2016-04" db="EMBL/GenBank/DDBJ databases">
        <title>The genome of Intoshia linei affirms orthonectids as highly simplified spiralians.</title>
        <authorList>
            <person name="Mikhailov K.V."/>
            <person name="Slusarev G.S."/>
            <person name="Nikitin M.A."/>
            <person name="Logacheva M.D."/>
            <person name="Penin A."/>
            <person name="Aleoshin V."/>
            <person name="Panchin Y.V."/>
        </authorList>
    </citation>
    <scope>NUCLEOTIDE SEQUENCE [LARGE SCALE GENOMIC DNA]</scope>
    <source>
        <strain evidence="2">Intl2013</strain>
        <tissue evidence="2">Whole animal</tissue>
    </source>
</reference>
<dbReference type="PANTHER" id="PTHR44825:SF1">
    <property type="entry name" value="DNAJ HOMOLOG SUBFAMILY C MEMBER 4"/>
    <property type="match status" value="1"/>
</dbReference>
<sequence>MKFWKFVTQNELLNITRSNVNKLSFRYFSNDSHVNYYKLIGVSENATNIEIRKKYLEKVKKLHPDLYPASKKRKATRDFQLVNKAYKTLKDANSRSEYDKNIRYGVYNASNTPSSNNVNEKDVYDDNIYGGTDYWRYSYKRSSHPNDYTNYTQYTYQGKFYQNSYKSKSWSNNKYNSNRIKSDKQINYDFTKHKFTQDDLNDWFSKNKPKYECEDVSANGHTDPFESFRTIMIFTFLLLITYITMTT</sequence>
<dbReference type="Pfam" id="PF00226">
    <property type="entry name" value="DnaJ"/>
    <property type="match status" value="1"/>
</dbReference>
<dbReference type="EMBL" id="LWCA01000942">
    <property type="protein sequence ID" value="OAF66402.1"/>
    <property type="molecule type" value="Genomic_DNA"/>
</dbReference>